<dbReference type="InterPro" id="IPR029063">
    <property type="entry name" value="SAM-dependent_MTases_sf"/>
</dbReference>
<dbReference type="InterPro" id="IPR010286">
    <property type="entry name" value="METTL16/RlmF"/>
</dbReference>
<dbReference type="PIRSF" id="PIRSF037350">
    <property type="entry name" value="Mtase_ZK1128_prd"/>
    <property type="match status" value="1"/>
</dbReference>
<keyword evidence="2 5" id="KW-0489">Methyltransferase</keyword>
<dbReference type="PANTHER" id="PTHR13393">
    <property type="entry name" value="SAM-DEPENDENT METHYLTRANSFERASE"/>
    <property type="match status" value="1"/>
</dbReference>
<feature type="binding site" evidence="6">
    <location>
        <position position="81"/>
    </location>
    <ligand>
        <name>S-adenosyl-L-methionine</name>
        <dbReference type="ChEBI" id="CHEBI:59789"/>
    </ligand>
</feature>
<evidence type="ECO:0000256" key="6">
    <source>
        <dbReference type="PIRSR" id="PIRSR037350-1"/>
    </source>
</evidence>
<dbReference type="EC" id="2.1.1.-" evidence="5"/>
<protein>
    <recommendedName>
        <fullName evidence="5">U6 small nuclear RNA (adenine-(43)-N(6))-methyltransferase</fullName>
        <ecNumber evidence="5">2.1.1.-</ecNumber>
    </recommendedName>
</protein>
<feature type="binding site" evidence="6">
    <location>
        <position position="188"/>
    </location>
    <ligand>
        <name>S-adenosyl-L-methionine</name>
        <dbReference type="ChEBI" id="CHEBI:59789"/>
    </ligand>
</feature>
<dbReference type="GO" id="GO:0005634">
    <property type="term" value="C:nucleus"/>
    <property type="evidence" value="ECO:0007669"/>
    <property type="project" value="TreeGrafter"/>
</dbReference>
<dbReference type="CDD" id="cd02440">
    <property type="entry name" value="AdoMet_MTases"/>
    <property type="match status" value="1"/>
</dbReference>
<dbReference type="InterPro" id="IPR017182">
    <property type="entry name" value="METTL16/PsiM"/>
</dbReference>
<evidence type="ECO:0000256" key="1">
    <source>
        <dbReference type="ARBA" id="ARBA00005878"/>
    </source>
</evidence>
<dbReference type="Gene3D" id="3.40.50.150">
    <property type="entry name" value="Vaccinia Virus protein VP39"/>
    <property type="match status" value="1"/>
</dbReference>
<dbReference type="AlphaFoldDB" id="A0A2M4CSP7"/>
<sequence>MSVNKFMHPRNRYREKPDYQELVKQFPELAKVAIVDLNGKVKLDYKNKEAVQLLTKCLLLKDFGLTLELPPNKLVPTLPLRLNYIHWLEDIGTASAWMETRKDVHGIDIGCGASCIYPLLAVVQSKHRWNMLAIEKNELSLISARANVTGNRLNDYITVVPQAAEGSTLLLDVLKNFPDTKFDFCMCNPPFYDSAANQEVNNRTGKRKEPTNATSGSGEELCTLGGEVQFVGQLIRESLELKDRISVYTTMIGHKQSYEAILRHLKRSNIHNVTMNRLCQGNTTRWSVAWSHDVGVLLSKVHTMHETTAGQSVQLPKSYKNQKPMTCRIFTEDEMPSISAAYDFLTKLLKSIAINLRMVKKFEKTSEIICEFIAYHNTWSHQRRKRRNDKLVAGEMGDHINAITESSSKRLKLENDEYKPESIETCDPHLKATVYINHKKCDGYFVSMQHIGGIAGRDGLNQVLQFIKNSIQLRKDLPAF</sequence>
<feature type="binding site" evidence="6">
    <location>
        <position position="110"/>
    </location>
    <ligand>
        <name>S-adenosyl-L-methionine</name>
        <dbReference type="ChEBI" id="CHEBI:59789"/>
    </ligand>
</feature>
<dbReference type="Pfam" id="PF05971">
    <property type="entry name" value="Methyltransf_10"/>
    <property type="match status" value="1"/>
</dbReference>
<reference evidence="7" key="1">
    <citation type="submission" date="2018-01" db="EMBL/GenBank/DDBJ databases">
        <title>An insight into the sialome of Amazonian anophelines.</title>
        <authorList>
            <person name="Ribeiro J.M."/>
            <person name="Scarpassa V."/>
            <person name="Calvo E."/>
        </authorList>
    </citation>
    <scope>NUCLEOTIDE SEQUENCE</scope>
</reference>
<evidence type="ECO:0000256" key="4">
    <source>
        <dbReference type="ARBA" id="ARBA00022691"/>
    </source>
</evidence>
<dbReference type="GO" id="GO:0070475">
    <property type="term" value="P:rRNA base methylation"/>
    <property type="evidence" value="ECO:0007669"/>
    <property type="project" value="TreeGrafter"/>
</dbReference>
<name>A0A2M4CSP7_ANODA</name>
<dbReference type="SUPFAM" id="SSF53335">
    <property type="entry name" value="S-adenosyl-L-methionine-dependent methyltransferases"/>
    <property type="match status" value="1"/>
</dbReference>
<feature type="binding site" evidence="6">
    <location>
        <position position="135"/>
    </location>
    <ligand>
        <name>S-adenosyl-L-methionine</name>
        <dbReference type="ChEBI" id="CHEBI:59789"/>
    </ligand>
</feature>
<comment type="similarity">
    <text evidence="1 5">Belongs to the methyltransferase superfamily. METTL16/RlmF family.</text>
</comment>
<evidence type="ECO:0000256" key="2">
    <source>
        <dbReference type="ARBA" id="ARBA00022603"/>
    </source>
</evidence>
<evidence type="ECO:0000256" key="3">
    <source>
        <dbReference type="ARBA" id="ARBA00022679"/>
    </source>
</evidence>
<dbReference type="EMBL" id="GGFL01004165">
    <property type="protein sequence ID" value="MBW68343.1"/>
    <property type="molecule type" value="Transcribed_RNA"/>
</dbReference>
<dbReference type="PANTHER" id="PTHR13393:SF0">
    <property type="entry name" value="RNA N6-ADENOSINE-METHYLTRANSFERASE METTL16"/>
    <property type="match status" value="1"/>
</dbReference>
<proteinExistence type="inferred from homology"/>
<keyword evidence="4 6" id="KW-0949">S-adenosyl-L-methionine</keyword>
<evidence type="ECO:0000313" key="7">
    <source>
        <dbReference type="EMBL" id="MBW68343.1"/>
    </source>
</evidence>
<dbReference type="VEuPathDB" id="VectorBase:ADAR2_008319"/>
<organism evidence="7">
    <name type="scientific">Anopheles darlingi</name>
    <name type="common">Mosquito</name>
    <dbReference type="NCBI Taxonomy" id="43151"/>
    <lineage>
        <taxon>Eukaryota</taxon>
        <taxon>Metazoa</taxon>
        <taxon>Ecdysozoa</taxon>
        <taxon>Arthropoda</taxon>
        <taxon>Hexapoda</taxon>
        <taxon>Insecta</taxon>
        <taxon>Pterygota</taxon>
        <taxon>Neoptera</taxon>
        <taxon>Endopterygota</taxon>
        <taxon>Diptera</taxon>
        <taxon>Nematocera</taxon>
        <taxon>Culicoidea</taxon>
        <taxon>Culicidae</taxon>
        <taxon>Anophelinae</taxon>
        <taxon>Anopheles</taxon>
    </lineage>
</organism>
<keyword evidence="3 5" id="KW-0808">Transferase</keyword>
<accession>A0A2M4CSP7</accession>
<dbReference type="GO" id="GO:0008168">
    <property type="term" value="F:methyltransferase activity"/>
    <property type="evidence" value="ECO:0007669"/>
    <property type="project" value="UniProtKB-UniRule"/>
</dbReference>
<evidence type="ECO:0000256" key="5">
    <source>
        <dbReference type="PIRNR" id="PIRNR037350"/>
    </source>
</evidence>